<protein>
    <submittedName>
        <fullName evidence="1">Uncharacterized protein</fullName>
    </submittedName>
</protein>
<organism evidence="1">
    <name type="scientific">Pantoea phage Survivor</name>
    <dbReference type="NCBI Taxonomy" id="3232176"/>
    <lineage>
        <taxon>Viruses</taxon>
        <taxon>Duplodnaviria</taxon>
        <taxon>Heunggongvirae</taxon>
        <taxon>Uroviricota</taxon>
        <taxon>Caudoviricetes</taxon>
    </lineage>
</organism>
<name>A0AAU8KXJ9_9CAUD</name>
<dbReference type="EMBL" id="PP885733">
    <property type="protein sequence ID" value="XCN28325.1"/>
    <property type="molecule type" value="Genomic_DNA"/>
</dbReference>
<sequence>MDNAKFFECGVSVLDMVYDALTGNKVPQTLYRTSINGAPTAILVSELLDSTVAVGKRNNLSFMATLVEGKTRIYYNHECDLITKDFDSKTVSAFLSHSGTVKMVSDTSKDSFIDQLVGTVLA</sequence>
<accession>A0AAU8KXJ9</accession>
<evidence type="ECO:0000313" key="1">
    <source>
        <dbReference type="EMBL" id="XCN28325.1"/>
    </source>
</evidence>
<proteinExistence type="predicted"/>
<reference evidence="1" key="1">
    <citation type="submission" date="2024-06" db="EMBL/GenBank/DDBJ databases">
        <authorList>
            <person name="Gannavaram S."/>
            <person name="Nemani S."/>
            <person name="Datta M."/>
            <person name="Picchiottino A."/>
            <person name="Mereddy A."/>
            <person name="Gannavaram N."/>
            <person name="Honeycutt C."/>
            <person name="Tran D."/>
            <person name="Choi K."/>
            <person name="Srinivasan K."/>
            <person name="Johnson A."/>
        </authorList>
    </citation>
    <scope>NUCLEOTIDE SEQUENCE</scope>
</reference>